<evidence type="ECO:0000256" key="1">
    <source>
        <dbReference type="SAM" id="SignalP"/>
    </source>
</evidence>
<protein>
    <recommendedName>
        <fullName evidence="2">DUF11 domain-containing protein</fullName>
    </recommendedName>
</protein>
<evidence type="ECO:0000259" key="2">
    <source>
        <dbReference type="Pfam" id="PF01345"/>
    </source>
</evidence>
<keyword evidence="1" id="KW-0732">Signal</keyword>
<sequence length="417" mass="43154">MRILYKTPKSALPLLCSTILMAGSAHAVGTDAGKSVENTFTLDYQVSNVDQGTITNDPNYTAEAGDPSPVINPAGPTNFTVDRMIDLSVTANNSNLIVPSNAQDRVLEFSVTNLGNDYQSYSFSVADVAGDDFDATDLQLTYSRAAYDLNGDGDTSDACEGEVVDAALTATVVGTAAGSASYTCDIPADLPFTVKISGDIPSELGEQSVDNLVLVAETRNPSQWVFEGSAPSVGGVSAKDGDSANTIDGVAENVFADGSGSSEEANEDGLMSAPSSYVVTSPDLVAEKRVWVLETDSDVSGCNALAIPSSEPTTEYPTPGACVLYTIEVRNTGEVAGSDAENLDIVDLLPSDIAFVSATTNGFSTPGTLTYKKADGTTDCDGAAAEDCTVSLIATSLDAQVGATDTVAQLYIRALVR</sequence>
<dbReference type="InterPro" id="IPR047589">
    <property type="entry name" value="DUF11_rpt"/>
</dbReference>
<reference evidence="4" key="1">
    <citation type="journal article" date="2019" name="Int. J. Syst. Evol. Microbiol.">
        <title>The Global Catalogue of Microorganisms (GCM) 10K type strain sequencing project: providing services to taxonomists for standard genome sequencing and annotation.</title>
        <authorList>
            <consortium name="The Broad Institute Genomics Platform"/>
            <consortium name="The Broad Institute Genome Sequencing Center for Infectious Disease"/>
            <person name="Wu L."/>
            <person name="Ma J."/>
        </authorList>
    </citation>
    <scope>NUCLEOTIDE SEQUENCE [LARGE SCALE GENOMIC DNA]</scope>
    <source>
        <strain evidence="4">CCUG 51308</strain>
    </source>
</reference>
<keyword evidence="4" id="KW-1185">Reference proteome</keyword>
<accession>A0ABW2IPD2</accession>
<dbReference type="EMBL" id="JBHTBR010000005">
    <property type="protein sequence ID" value="MFC7292767.1"/>
    <property type="molecule type" value="Genomic_DNA"/>
</dbReference>
<dbReference type="InterPro" id="IPR001434">
    <property type="entry name" value="OmcB-like_DUF11"/>
</dbReference>
<dbReference type="Pfam" id="PF01345">
    <property type="entry name" value="DUF11"/>
    <property type="match status" value="1"/>
</dbReference>
<name>A0ABW2IPD2_9PROT</name>
<gene>
    <name evidence="3" type="ORF">ACFQS8_14135</name>
</gene>
<organism evidence="3 4">
    <name type="scientific">Hirschia litorea</name>
    <dbReference type="NCBI Taxonomy" id="1199156"/>
    <lineage>
        <taxon>Bacteria</taxon>
        <taxon>Pseudomonadati</taxon>
        <taxon>Pseudomonadota</taxon>
        <taxon>Alphaproteobacteria</taxon>
        <taxon>Hyphomonadales</taxon>
        <taxon>Hyphomonadaceae</taxon>
        <taxon>Hirschia</taxon>
    </lineage>
</organism>
<feature type="signal peptide" evidence="1">
    <location>
        <begin position="1"/>
        <end position="27"/>
    </location>
</feature>
<proteinExistence type="predicted"/>
<dbReference type="NCBIfam" id="TIGR01451">
    <property type="entry name" value="B_ant_repeat"/>
    <property type="match status" value="1"/>
</dbReference>
<dbReference type="Proteomes" id="UP001596492">
    <property type="component" value="Unassembled WGS sequence"/>
</dbReference>
<dbReference type="RefSeq" id="WP_382168472.1">
    <property type="nucleotide sequence ID" value="NZ_JBHTBR010000005.1"/>
</dbReference>
<feature type="domain" description="DUF11" evidence="2">
    <location>
        <begin position="313"/>
        <end position="396"/>
    </location>
</feature>
<evidence type="ECO:0000313" key="4">
    <source>
        <dbReference type="Proteomes" id="UP001596492"/>
    </source>
</evidence>
<evidence type="ECO:0000313" key="3">
    <source>
        <dbReference type="EMBL" id="MFC7292767.1"/>
    </source>
</evidence>
<comment type="caution">
    <text evidence="3">The sequence shown here is derived from an EMBL/GenBank/DDBJ whole genome shotgun (WGS) entry which is preliminary data.</text>
</comment>
<feature type="chain" id="PRO_5046596761" description="DUF11 domain-containing protein" evidence="1">
    <location>
        <begin position="28"/>
        <end position="417"/>
    </location>
</feature>